<dbReference type="AlphaFoldDB" id="A0A517TRC0"/>
<keyword evidence="2" id="KW-1185">Reference proteome</keyword>
<accession>A0A517TRC0</accession>
<organism evidence="1 2">
    <name type="scientific">Lacipirellula limnantheis</name>
    <dbReference type="NCBI Taxonomy" id="2528024"/>
    <lineage>
        <taxon>Bacteria</taxon>
        <taxon>Pseudomonadati</taxon>
        <taxon>Planctomycetota</taxon>
        <taxon>Planctomycetia</taxon>
        <taxon>Pirellulales</taxon>
        <taxon>Lacipirellulaceae</taxon>
        <taxon>Lacipirellula</taxon>
    </lineage>
</organism>
<dbReference type="Proteomes" id="UP000317909">
    <property type="component" value="Chromosome"/>
</dbReference>
<protein>
    <submittedName>
        <fullName evidence="1">Uncharacterized protein</fullName>
    </submittedName>
</protein>
<dbReference type="EMBL" id="CP036339">
    <property type="protein sequence ID" value="QDT70921.1"/>
    <property type="molecule type" value="Genomic_DNA"/>
</dbReference>
<proteinExistence type="predicted"/>
<dbReference type="OrthoDB" id="271223at2"/>
<name>A0A517TRC0_9BACT</name>
<sequence length="378" mass="41276">MRIGLLIFGVLLGVAAGGLELARAEEPATVDPFLQAAQWAEAAPASEAVEPEFADGDAVACGDEVGLAALVEPNARRRGGWSLLTELTVLMPSYSTTTLETANEHPILGPRISLGWESDQGFGIRGRGWGFDSAVDVEQPGVQSFYYGPLAVTSHQINFSGNRFDLDFYKRVEHRTGYFAFGASVTAAELTLRERYTATQTSYYYPYGFFYGDGYDLEDPGREPDQLIVGYDFDDYAYYYPPASSLSNIQSSSTQYNNGVVTTTYNGGAVIRNRGGGLGLLAEGSHRFYETPIHVWSVFGRGRVAYLIGQWEQPHSSGLTEGDANMVLSEAALGVEYRRKFRAADAFVQCAFEVQSWDVSQVGRVNFAGVTPGIGLNW</sequence>
<evidence type="ECO:0000313" key="1">
    <source>
        <dbReference type="EMBL" id="QDT70921.1"/>
    </source>
</evidence>
<evidence type="ECO:0000313" key="2">
    <source>
        <dbReference type="Proteomes" id="UP000317909"/>
    </source>
</evidence>
<dbReference type="RefSeq" id="WP_145429887.1">
    <property type="nucleotide sequence ID" value="NZ_CP036339.1"/>
</dbReference>
<reference evidence="1 2" key="1">
    <citation type="submission" date="2019-02" db="EMBL/GenBank/DDBJ databases">
        <title>Deep-cultivation of Planctomycetes and their phenomic and genomic characterization uncovers novel biology.</title>
        <authorList>
            <person name="Wiegand S."/>
            <person name="Jogler M."/>
            <person name="Boedeker C."/>
            <person name="Pinto D."/>
            <person name="Vollmers J."/>
            <person name="Rivas-Marin E."/>
            <person name="Kohn T."/>
            <person name="Peeters S.H."/>
            <person name="Heuer A."/>
            <person name="Rast P."/>
            <person name="Oberbeckmann S."/>
            <person name="Bunk B."/>
            <person name="Jeske O."/>
            <person name="Meyerdierks A."/>
            <person name="Storesund J.E."/>
            <person name="Kallscheuer N."/>
            <person name="Luecker S."/>
            <person name="Lage O.M."/>
            <person name="Pohl T."/>
            <person name="Merkel B.J."/>
            <person name="Hornburger P."/>
            <person name="Mueller R.-W."/>
            <person name="Bruemmer F."/>
            <person name="Labrenz M."/>
            <person name="Spormann A.M."/>
            <person name="Op den Camp H."/>
            <person name="Overmann J."/>
            <person name="Amann R."/>
            <person name="Jetten M.S.M."/>
            <person name="Mascher T."/>
            <person name="Medema M.H."/>
            <person name="Devos D.P."/>
            <person name="Kaster A.-K."/>
            <person name="Ovreas L."/>
            <person name="Rohde M."/>
            <person name="Galperin M.Y."/>
            <person name="Jogler C."/>
        </authorList>
    </citation>
    <scope>NUCLEOTIDE SEQUENCE [LARGE SCALE GENOMIC DNA]</scope>
    <source>
        <strain evidence="1 2">I41</strain>
    </source>
</reference>
<dbReference type="KEGG" id="llh:I41_00740"/>
<gene>
    <name evidence="1" type="ORF">I41_00740</name>
</gene>